<keyword evidence="8" id="KW-1185">Reference proteome</keyword>
<dbReference type="SUPFAM" id="SSF52540">
    <property type="entry name" value="P-loop containing nucleoside triphosphate hydrolases"/>
    <property type="match status" value="1"/>
</dbReference>
<organism evidence="7 8">
    <name type="scientific">Phaeodactylibacter xiamenensis</name>
    <dbReference type="NCBI Taxonomy" id="1524460"/>
    <lineage>
        <taxon>Bacteria</taxon>
        <taxon>Pseudomonadati</taxon>
        <taxon>Bacteroidota</taxon>
        <taxon>Saprospiria</taxon>
        <taxon>Saprospirales</taxon>
        <taxon>Haliscomenobacteraceae</taxon>
        <taxon>Phaeodactylibacter</taxon>
    </lineage>
</organism>
<dbReference type="GO" id="GO:0005524">
    <property type="term" value="F:ATP binding"/>
    <property type="evidence" value="ECO:0007669"/>
    <property type="project" value="UniProtKB-KW"/>
</dbReference>
<proteinExistence type="inferred from homology"/>
<evidence type="ECO:0000313" key="8">
    <source>
        <dbReference type="Proteomes" id="UP000029736"/>
    </source>
</evidence>
<protein>
    <submittedName>
        <fullName evidence="7">ATPase AAA</fullName>
    </submittedName>
</protein>
<dbReference type="Gene3D" id="2.40.30.270">
    <property type="match status" value="1"/>
</dbReference>
<dbReference type="InterPro" id="IPR047187">
    <property type="entry name" value="SF1_C_Upf1"/>
</dbReference>
<gene>
    <name evidence="7" type="ORF">IX84_13355</name>
</gene>
<keyword evidence="3" id="KW-0378">Hydrolase</keyword>
<feature type="domain" description="AAA+ ATPase" evidence="6">
    <location>
        <begin position="197"/>
        <end position="417"/>
    </location>
</feature>
<dbReference type="AlphaFoldDB" id="A0A098S6L4"/>
<dbReference type="InterPro" id="IPR050534">
    <property type="entry name" value="Coronavir_polyprotein_1ab"/>
</dbReference>
<dbReference type="InterPro" id="IPR027417">
    <property type="entry name" value="P-loop_NTPase"/>
</dbReference>
<comment type="similarity">
    <text evidence="1">Belongs to the DNA2/NAM7 helicase family.</text>
</comment>
<dbReference type="FunFam" id="3.40.50.300:FF:000326">
    <property type="entry name" value="P-loop containing nucleoside triphosphate hydrolase"/>
    <property type="match status" value="1"/>
</dbReference>
<evidence type="ECO:0000256" key="2">
    <source>
        <dbReference type="ARBA" id="ARBA00022741"/>
    </source>
</evidence>
<evidence type="ECO:0000256" key="3">
    <source>
        <dbReference type="ARBA" id="ARBA00022801"/>
    </source>
</evidence>
<accession>A0A098S6L4</accession>
<dbReference type="SMART" id="SM00382">
    <property type="entry name" value="AAA"/>
    <property type="match status" value="1"/>
</dbReference>
<evidence type="ECO:0000259" key="6">
    <source>
        <dbReference type="SMART" id="SM00382"/>
    </source>
</evidence>
<dbReference type="GO" id="GO:0016787">
    <property type="term" value="F:hydrolase activity"/>
    <property type="evidence" value="ECO:0007669"/>
    <property type="project" value="UniProtKB-KW"/>
</dbReference>
<dbReference type="InterPro" id="IPR041677">
    <property type="entry name" value="DNA2/NAM7_AAA_11"/>
</dbReference>
<dbReference type="RefSeq" id="WP_044221123.1">
    <property type="nucleotide sequence ID" value="NZ_JBKAGJ010000023.1"/>
</dbReference>
<dbReference type="PANTHER" id="PTHR43788:SF8">
    <property type="entry name" value="DNA-BINDING PROTEIN SMUBP-2"/>
    <property type="match status" value="1"/>
</dbReference>
<keyword evidence="5" id="KW-0067">ATP-binding</keyword>
<evidence type="ECO:0000313" key="7">
    <source>
        <dbReference type="EMBL" id="KGE87756.1"/>
    </source>
</evidence>
<comment type="caution">
    <text evidence="7">The sequence shown here is derived from an EMBL/GenBank/DDBJ whole genome shotgun (WGS) entry which is preliminary data.</text>
</comment>
<dbReference type="GO" id="GO:0005694">
    <property type="term" value="C:chromosome"/>
    <property type="evidence" value="ECO:0007669"/>
    <property type="project" value="UniProtKB-ARBA"/>
</dbReference>
<dbReference type="Pfam" id="PF13087">
    <property type="entry name" value="AAA_12"/>
    <property type="match status" value="1"/>
</dbReference>
<evidence type="ECO:0000256" key="1">
    <source>
        <dbReference type="ARBA" id="ARBA00007913"/>
    </source>
</evidence>
<reference evidence="7 8" key="1">
    <citation type="journal article" date="2014" name="Int. J. Syst. Evol. Microbiol.">
        <title>Phaeodactylibacter xiamenensis gen. nov., sp. nov., a member of the family Saprospiraceae isolated from the marine alga Phaeodactylum tricornutum.</title>
        <authorList>
            <person name="Chen Z.Jr."/>
            <person name="Lei X."/>
            <person name="Lai Q."/>
            <person name="Li Y."/>
            <person name="Zhang B."/>
            <person name="Zhang J."/>
            <person name="Zhang H."/>
            <person name="Yang L."/>
            <person name="Zheng W."/>
            <person name="Tian Y."/>
            <person name="Yu Z."/>
            <person name="Xu H.Jr."/>
            <person name="Zheng T."/>
        </authorList>
    </citation>
    <scope>NUCLEOTIDE SEQUENCE [LARGE SCALE GENOMIC DNA]</scope>
    <source>
        <strain evidence="7 8">KD52</strain>
    </source>
</reference>
<dbReference type="OrthoDB" id="9757917at2"/>
<dbReference type="Gene3D" id="3.40.50.300">
    <property type="entry name" value="P-loop containing nucleotide triphosphate hydrolases"/>
    <property type="match status" value="2"/>
</dbReference>
<dbReference type="Proteomes" id="UP000029736">
    <property type="component" value="Unassembled WGS sequence"/>
</dbReference>
<dbReference type="InterPro" id="IPR041679">
    <property type="entry name" value="DNA2/NAM7-like_C"/>
</dbReference>
<sequence>MAKALEEFDRLAELLQLEKEEDLEQFKSRIQRLPLTERRDNGYAWYPVQVMKTGYTYGDRAYVTISRETAEDTPHHFRAGMVVNFFTQQAGANKPERSGVVNYVNKNRMQIILNSKDFPDWIGMGLIGVDLLFDDRTYKEMEKALKTVQEAKKGRLPELRNILLGIEPPRFAPVNEPFTHPQLNDSQNRAITQILAAQDVTVVHGPPGTGKTTTLIQAVKRLSEQEHNILVTAPSNTAVDLLVERIAAEGLNVTRIGNISRVDEAVIRHTLEMKLADHPEAKNIKKVKVQAAEARRNAQKYKRRFGPEERAERHQYYQEARELSAWARQLEDRLIEQILDGSQVIAATLVGTSNDILYSRNFRTVFIDEAAQALEPATWIPIARASRVIFMGDPFQLPPTVKSQEAARKGFGVTLIEKLLDRLPKVNLLNVQYRMNEHIMAFSNKVFYNGQLQAAPEVKSHRIDADADHPLIFIDTAGCGFDEKTHPKYKSRYNPEEFLILREHLYQLRDAFHPEALPSVAIISPYREQVVHMEQMIEEDPSLENLALTINTIDGFQGQERDVVYISLVRSNAKGEIGFLKDYRRMNVAMTRAKKQLIIVGDSATIGGDRFYAAFLTYCEQQGLYQTAWEYMRTAG</sequence>
<dbReference type="CDD" id="cd18808">
    <property type="entry name" value="SF1_C_Upf1"/>
    <property type="match status" value="1"/>
</dbReference>
<dbReference type="InterPro" id="IPR003593">
    <property type="entry name" value="AAA+_ATPase"/>
</dbReference>
<dbReference type="GO" id="GO:0043139">
    <property type="term" value="F:5'-3' DNA helicase activity"/>
    <property type="evidence" value="ECO:0007669"/>
    <property type="project" value="TreeGrafter"/>
</dbReference>
<dbReference type="PANTHER" id="PTHR43788">
    <property type="entry name" value="DNA2/NAM7 HELICASE FAMILY MEMBER"/>
    <property type="match status" value="1"/>
</dbReference>
<name>A0A098S6L4_9BACT</name>
<evidence type="ECO:0000256" key="5">
    <source>
        <dbReference type="ARBA" id="ARBA00022840"/>
    </source>
</evidence>
<keyword evidence="4" id="KW-0347">Helicase</keyword>
<dbReference type="STRING" id="1524460.IX84_13355"/>
<evidence type="ECO:0000256" key="4">
    <source>
        <dbReference type="ARBA" id="ARBA00022806"/>
    </source>
</evidence>
<dbReference type="EMBL" id="JPOS01000033">
    <property type="protein sequence ID" value="KGE87756.1"/>
    <property type="molecule type" value="Genomic_DNA"/>
</dbReference>
<keyword evidence="2" id="KW-0547">Nucleotide-binding</keyword>
<dbReference type="Pfam" id="PF13086">
    <property type="entry name" value="AAA_11"/>
    <property type="match status" value="1"/>
</dbReference>